<dbReference type="Pfam" id="PF00535">
    <property type="entry name" value="Glycos_transf_2"/>
    <property type="match status" value="1"/>
</dbReference>
<comment type="caution">
    <text evidence="2">The sequence shown here is derived from an EMBL/GenBank/DDBJ whole genome shotgun (WGS) entry which is preliminary data.</text>
</comment>
<dbReference type="InterPro" id="IPR029044">
    <property type="entry name" value="Nucleotide-diphossugar_trans"/>
</dbReference>
<dbReference type="GO" id="GO:0016758">
    <property type="term" value="F:hexosyltransferase activity"/>
    <property type="evidence" value="ECO:0007669"/>
    <property type="project" value="UniProtKB-ARBA"/>
</dbReference>
<dbReference type="PANTHER" id="PTHR22916:SF3">
    <property type="entry name" value="UDP-GLCNAC:BETAGAL BETA-1,3-N-ACETYLGLUCOSAMINYLTRANSFERASE-LIKE PROTEIN 1"/>
    <property type="match status" value="1"/>
</dbReference>
<accession>A0A1T2L7A7</accession>
<evidence type="ECO:0000313" key="2">
    <source>
        <dbReference type="EMBL" id="OOZ40924.1"/>
    </source>
</evidence>
<dbReference type="EMBL" id="MPRK01000073">
    <property type="protein sequence ID" value="OOZ40924.1"/>
    <property type="molecule type" value="Genomic_DNA"/>
</dbReference>
<dbReference type="CDD" id="cd00761">
    <property type="entry name" value="Glyco_tranf_GTA_type"/>
    <property type="match status" value="1"/>
</dbReference>
<name>A0A1T2L7A7_9GAMM</name>
<sequence length="326" mass="37847">MAIMKPTISILTPTWNRAEYLYRVWDGLVNQTFKSFEWIVANDGSDDNTIEVVNELAMKSDFPITLINASVRVGKSRMDNEAVHCANGEFILWCDSDDYLYSDALEVLLATWNSINIEERNDFKGVTALCETMEEGILGRKYPEDEYTDIEFNQLLNHMRADLVIFTKADLLKENPFLEVDFLISESSVWNILGVKKTRFIPRVLERKTYREPHCLSYSGLMEYNRGKAYAMAVTECYLEGSLSIFEKMKRRINYLRYVIHGEVTLLRAIMVWSGSRSDAFILPIYLPFSYILVLKDHLQGKVRKSHRQFNDAIKQVKIKTIQLND</sequence>
<dbReference type="OrthoDB" id="9802649at2"/>
<dbReference type="InterPro" id="IPR001173">
    <property type="entry name" value="Glyco_trans_2-like"/>
</dbReference>
<dbReference type="SUPFAM" id="SSF53448">
    <property type="entry name" value="Nucleotide-diphospho-sugar transferases"/>
    <property type="match status" value="1"/>
</dbReference>
<evidence type="ECO:0000313" key="3">
    <source>
        <dbReference type="Proteomes" id="UP000190198"/>
    </source>
</evidence>
<keyword evidence="3" id="KW-1185">Reference proteome</keyword>
<dbReference type="PANTHER" id="PTHR22916">
    <property type="entry name" value="GLYCOSYLTRANSFERASE"/>
    <property type="match status" value="1"/>
</dbReference>
<protein>
    <recommendedName>
        <fullName evidence="1">Glycosyltransferase 2-like domain-containing protein</fullName>
    </recommendedName>
</protein>
<dbReference type="Gene3D" id="3.90.550.10">
    <property type="entry name" value="Spore Coat Polysaccharide Biosynthesis Protein SpsA, Chain A"/>
    <property type="match status" value="1"/>
</dbReference>
<feature type="domain" description="Glycosyltransferase 2-like" evidence="1">
    <location>
        <begin position="9"/>
        <end position="113"/>
    </location>
</feature>
<reference evidence="2 3" key="1">
    <citation type="submission" date="2016-11" db="EMBL/GenBank/DDBJ databases">
        <title>Mixed transmission modes and dynamic genome evolution in an obligate animal-bacterial symbiosis.</title>
        <authorList>
            <person name="Russell S.L."/>
            <person name="Corbett-Detig R.B."/>
            <person name="Cavanaugh C.M."/>
        </authorList>
    </citation>
    <scope>NUCLEOTIDE SEQUENCE [LARGE SCALE GENOMIC DNA]</scope>
    <source>
        <strain evidence="2">Sp-SM6</strain>
    </source>
</reference>
<dbReference type="Proteomes" id="UP000190198">
    <property type="component" value="Unassembled WGS sequence"/>
</dbReference>
<proteinExistence type="predicted"/>
<organism evidence="2 3">
    <name type="scientific">Solemya elarraichensis gill symbiont</name>
    <dbReference type="NCBI Taxonomy" id="1918949"/>
    <lineage>
        <taxon>Bacteria</taxon>
        <taxon>Pseudomonadati</taxon>
        <taxon>Pseudomonadota</taxon>
        <taxon>Gammaproteobacteria</taxon>
        <taxon>sulfur-oxidizing symbionts</taxon>
    </lineage>
</organism>
<gene>
    <name evidence="2" type="ORF">BOW52_05240</name>
</gene>
<dbReference type="AlphaFoldDB" id="A0A1T2L7A7"/>
<evidence type="ECO:0000259" key="1">
    <source>
        <dbReference type="Pfam" id="PF00535"/>
    </source>
</evidence>